<sequence>MSFYDASVEDTINRIKYIETNVVNLMDDEVVLYFQPKISSNDDSVYGYEALMRWNSPVIGWVSPPEIIHAVDNLGLMEVLDKKIIIKAFKAISENARIQNKSISINISPTSINSSSIVDIIDNSAKKYGIDLNYIDIEITEDSLLDDYGNTLSNIDALRKKGLSISLDDFGKGYSSLSYLSSFNIDYLKIDKLFIDKLGTHRGDGMVESIIKMAHINDIKVVAEGVEDKQQAMILKSMNCDLFQGYYFGKPTCITNLRN</sequence>
<dbReference type="Proteomes" id="UP000249898">
    <property type="component" value="Chromosome"/>
</dbReference>
<proteinExistence type="predicted"/>
<dbReference type="AlphaFoldDB" id="A0A2Z4PWQ2"/>
<dbReference type="CDD" id="cd01948">
    <property type="entry name" value="EAL"/>
    <property type="match status" value="1"/>
</dbReference>
<dbReference type="OrthoDB" id="9813903at2"/>
<dbReference type="EMBL" id="CP016181">
    <property type="protein sequence ID" value="AWY02052.1"/>
    <property type="molecule type" value="Genomic_DNA"/>
</dbReference>
<dbReference type="InterPro" id="IPR035919">
    <property type="entry name" value="EAL_sf"/>
</dbReference>
<dbReference type="SUPFAM" id="SSF141868">
    <property type="entry name" value="EAL domain-like"/>
    <property type="match status" value="1"/>
</dbReference>
<dbReference type="Gene3D" id="3.20.20.450">
    <property type="entry name" value="EAL domain"/>
    <property type="match status" value="1"/>
</dbReference>
<dbReference type="RefSeq" id="WP_112141096.1">
    <property type="nucleotide sequence ID" value="NZ_CP016181.1"/>
</dbReference>
<dbReference type="Pfam" id="PF00563">
    <property type="entry name" value="EAL"/>
    <property type="match status" value="1"/>
</dbReference>
<name>A0A2Z4PWQ2_9GAMM</name>
<accession>A0A2Z4PWQ2</accession>
<dbReference type="InterPro" id="IPR050706">
    <property type="entry name" value="Cyclic-di-GMP_PDE-like"/>
</dbReference>
<evidence type="ECO:0000313" key="2">
    <source>
        <dbReference type="EMBL" id="AWY02052.1"/>
    </source>
</evidence>
<dbReference type="SMART" id="SM00052">
    <property type="entry name" value="EAL"/>
    <property type="match status" value="1"/>
</dbReference>
<feature type="domain" description="EAL" evidence="1">
    <location>
        <begin position="14"/>
        <end position="259"/>
    </location>
</feature>
<dbReference type="PANTHER" id="PTHR33121">
    <property type="entry name" value="CYCLIC DI-GMP PHOSPHODIESTERASE PDEF"/>
    <property type="match status" value="1"/>
</dbReference>
<organism evidence="2 3">
    <name type="scientific">Marinomonas primoryensis</name>
    <dbReference type="NCBI Taxonomy" id="178399"/>
    <lineage>
        <taxon>Bacteria</taxon>
        <taxon>Pseudomonadati</taxon>
        <taxon>Pseudomonadota</taxon>
        <taxon>Gammaproteobacteria</taxon>
        <taxon>Oceanospirillales</taxon>
        <taxon>Oceanospirillaceae</taxon>
        <taxon>Marinomonas</taxon>
    </lineage>
</organism>
<dbReference type="PROSITE" id="PS50883">
    <property type="entry name" value="EAL"/>
    <property type="match status" value="1"/>
</dbReference>
<dbReference type="PANTHER" id="PTHR33121:SF79">
    <property type="entry name" value="CYCLIC DI-GMP PHOSPHODIESTERASE PDED-RELATED"/>
    <property type="match status" value="1"/>
</dbReference>
<protein>
    <recommendedName>
        <fullName evidence="1">EAL domain-containing protein</fullName>
    </recommendedName>
</protein>
<dbReference type="GO" id="GO:0071111">
    <property type="term" value="F:cyclic-guanylate-specific phosphodiesterase activity"/>
    <property type="evidence" value="ECO:0007669"/>
    <property type="project" value="InterPro"/>
</dbReference>
<evidence type="ECO:0000259" key="1">
    <source>
        <dbReference type="PROSITE" id="PS50883"/>
    </source>
</evidence>
<reference evidence="2 3" key="1">
    <citation type="submission" date="2016-06" db="EMBL/GenBank/DDBJ databases">
        <title>The sequenced genome of the ice-adhering bacterium Marinomonas primoryensis, from Antarctica.</title>
        <authorList>
            <person name="Graham L."/>
            <person name="Vance T.D.R."/>
            <person name="Davies P.L."/>
        </authorList>
    </citation>
    <scope>NUCLEOTIDE SEQUENCE [LARGE SCALE GENOMIC DNA]</scope>
    <source>
        <strain evidence="2 3">AceL</strain>
    </source>
</reference>
<gene>
    <name evidence="2" type="ORF">A8139_20500</name>
</gene>
<evidence type="ECO:0000313" key="3">
    <source>
        <dbReference type="Proteomes" id="UP000249898"/>
    </source>
</evidence>
<dbReference type="InterPro" id="IPR001633">
    <property type="entry name" value="EAL_dom"/>
</dbReference>